<keyword evidence="2" id="KW-0812">Transmembrane</keyword>
<evidence type="ECO:0000256" key="2">
    <source>
        <dbReference type="SAM" id="Phobius"/>
    </source>
</evidence>
<comment type="caution">
    <text evidence="3">The sequence shown here is derived from an EMBL/GenBank/DDBJ whole genome shotgun (WGS) entry which is preliminary data.</text>
</comment>
<feature type="region of interest" description="Disordered" evidence="1">
    <location>
        <begin position="227"/>
        <end position="358"/>
    </location>
</feature>
<feature type="compositionally biased region" description="Acidic residues" evidence="1">
    <location>
        <begin position="339"/>
        <end position="348"/>
    </location>
</feature>
<dbReference type="EMBL" id="VTAW01000040">
    <property type="protein sequence ID" value="TYT60486.1"/>
    <property type="molecule type" value="Genomic_DNA"/>
</dbReference>
<evidence type="ECO:0000256" key="1">
    <source>
        <dbReference type="SAM" id="MobiDB-lite"/>
    </source>
</evidence>
<sequence length="375" mass="39157">MDESSPSYFAAFVVVVVVVGGIVGVSSVAFAGGYSLSMADSVETPEQTVSPGERTYEISSVGIVDQGDPIHVTGTGTDRTVELLNADGDLVATHDLESQMTFETSSVEPGSYVVAIDAPGVDYEDVYPVVVSAYDLETSHPSTADADEEIDIDVTVSQDASQAELGTVQVAVWNDDTVVHTDATHDSGDVYSATISTSELDVDTEYSVYAVAQGTEEVDLIGEHELLGVSDDGTVTITESTDDQPPENGDGPPPGDGDDGSDDQTDEPDAGDDEPDSDDQSDESDDADGESDGEEQGDDSTHTDDDSDGTSDDETTETDGSSSDEDDDQESETVVQPNPDDEGDDDSSSDSIPLSGPSLILVGLTAVALFTRFRT</sequence>
<feature type="compositionally biased region" description="Acidic residues" evidence="1">
    <location>
        <begin position="256"/>
        <end position="298"/>
    </location>
</feature>
<name>A0A5D5AFF0_9EURY</name>
<keyword evidence="2" id="KW-0472">Membrane</keyword>
<reference evidence="3 4" key="1">
    <citation type="submission" date="2019-08" db="EMBL/GenBank/DDBJ databases">
        <title>Archaea genome.</title>
        <authorList>
            <person name="Kajale S."/>
            <person name="Shouche Y."/>
            <person name="Deshpande N."/>
            <person name="Sharma A."/>
        </authorList>
    </citation>
    <scope>NUCLEOTIDE SEQUENCE [LARGE SCALE GENOMIC DNA]</scope>
    <source>
        <strain evidence="3 4">ESP3B_9</strain>
    </source>
</reference>
<accession>A0A5D5AFF0</accession>
<feature type="compositionally biased region" description="Acidic residues" evidence="1">
    <location>
        <begin position="305"/>
        <end position="331"/>
    </location>
</feature>
<gene>
    <name evidence="3" type="ORF">FYC77_18550</name>
</gene>
<evidence type="ECO:0000313" key="4">
    <source>
        <dbReference type="Proteomes" id="UP000324104"/>
    </source>
</evidence>
<dbReference type="Proteomes" id="UP000324104">
    <property type="component" value="Unassembled WGS sequence"/>
</dbReference>
<feature type="compositionally biased region" description="Low complexity" evidence="1">
    <location>
        <begin position="349"/>
        <end position="358"/>
    </location>
</feature>
<keyword evidence="4" id="KW-1185">Reference proteome</keyword>
<dbReference type="AlphaFoldDB" id="A0A5D5AFF0"/>
<proteinExistence type="predicted"/>
<dbReference type="RefSeq" id="WP_149082989.1">
    <property type="nucleotide sequence ID" value="NZ_VTAW01000040.1"/>
</dbReference>
<feature type="transmembrane region" description="Helical" evidence="2">
    <location>
        <begin position="7"/>
        <end position="34"/>
    </location>
</feature>
<evidence type="ECO:0000313" key="3">
    <source>
        <dbReference type="EMBL" id="TYT60486.1"/>
    </source>
</evidence>
<organism evidence="3 4">
    <name type="scientific">Natrialba swarupiae</name>
    <dbReference type="NCBI Taxonomy" id="2448032"/>
    <lineage>
        <taxon>Archaea</taxon>
        <taxon>Methanobacteriati</taxon>
        <taxon>Methanobacteriota</taxon>
        <taxon>Stenosarchaea group</taxon>
        <taxon>Halobacteria</taxon>
        <taxon>Halobacteriales</taxon>
        <taxon>Natrialbaceae</taxon>
        <taxon>Natrialba</taxon>
    </lineage>
</organism>
<keyword evidence="2" id="KW-1133">Transmembrane helix</keyword>
<protein>
    <submittedName>
        <fullName evidence="3">Uncharacterized protein</fullName>
    </submittedName>
</protein>